<keyword evidence="1" id="KW-1185">Reference proteome</keyword>
<organism evidence="1 2">
    <name type="scientific">Romanomermis culicivorax</name>
    <name type="common">Nematode worm</name>
    <dbReference type="NCBI Taxonomy" id="13658"/>
    <lineage>
        <taxon>Eukaryota</taxon>
        <taxon>Metazoa</taxon>
        <taxon>Ecdysozoa</taxon>
        <taxon>Nematoda</taxon>
        <taxon>Enoplea</taxon>
        <taxon>Dorylaimia</taxon>
        <taxon>Mermithida</taxon>
        <taxon>Mermithoidea</taxon>
        <taxon>Mermithidae</taxon>
        <taxon>Romanomermis</taxon>
    </lineage>
</organism>
<evidence type="ECO:0000313" key="2">
    <source>
        <dbReference type="WBParaSite" id="nRc.2.0.1.t00482-RA"/>
    </source>
</evidence>
<evidence type="ECO:0000313" key="1">
    <source>
        <dbReference type="Proteomes" id="UP000887565"/>
    </source>
</evidence>
<accession>A0A915HEK4</accession>
<protein>
    <submittedName>
        <fullName evidence="2">Uncharacterized protein</fullName>
    </submittedName>
</protein>
<proteinExistence type="predicted"/>
<dbReference type="Proteomes" id="UP000887565">
    <property type="component" value="Unplaced"/>
</dbReference>
<sequence length="126" mass="14766">MFAESGYSNYKEWSTIDDPVQTCGQHSFLPKNRQKVSKLMETLLLIIAFWHSKKRDSSTKERNFDLLSQKPDAIKKLKLEIVSVAHVISVMIHPTLGSHFLGYQKKEWKNLMTLLGNYQDWRRARL</sequence>
<name>A0A915HEK4_ROMCU</name>
<dbReference type="AlphaFoldDB" id="A0A915HEK4"/>
<reference evidence="2" key="1">
    <citation type="submission" date="2022-11" db="UniProtKB">
        <authorList>
            <consortium name="WormBaseParasite"/>
        </authorList>
    </citation>
    <scope>IDENTIFICATION</scope>
</reference>
<dbReference type="WBParaSite" id="nRc.2.0.1.t00482-RA">
    <property type="protein sequence ID" value="nRc.2.0.1.t00482-RA"/>
    <property type="gene ID" value="nRc.2.0.1.g00482"/>
</dbReference>